<reference evidence="1" key="1">
    <citation type="submission" date="2022-01" db="EMBL/GenBank/DDBJ databases">
        <title>Comparative genomics reveals a dynamic genome evolution in the ectomycorrhizal milk-cap (Lactarius) mushrooms.</title>
        <authorList>
            <consortium name="DOE Joint Genome Institute"/>
            <person name="Lebreton A."/>
            <person name="Tang N."/>
            <person name="Kuo A."/>
            <person name="LaButti K."/>
            <person name="Drula E."/>
            <person name="Barry K."/>
            <person name="Clum A."/>
            <person name="Lipzen A."/>
            <person name="Mousain D."/>
            <person name="Ng V."/>
            <person name="Wang R."/>
            <person name="Wang X."/>
            <person name="Dai Y."/>
            <person name="Henrissat B."/>
            <person name="Grigoriev I.V."/>
            <person name="Guerin-Laguette A."/>
            <person name="Yu F."/>
            <person name="Martin F.M."/>
        </authorList>
    </citation>
    <scope>NUCLEOTIDE SEQUENCE</scope>
    <source>
        <strain evidence="1">QP</strain>
    </source>
</reference>
<proteinExistence type="predicted"/>
<keyword evidence="2" id="KW-1185">Reference proteome</keyword>
<organism evidence="1 2">
    <name type="scientific">Lactarius akahatsu</name>
    <dbReference type="NCBI Taxonomy" id="416441"/>
    <lineage>
        <taxon>Eukaryota</taxon>
        <taxon>Fungi</taxon>
        <taxon>Dikarya</taxon>
        <taxon>Basidiomycota</taxon>
        <taxon>Agaricomycotina</taxon>
        <taxon>Agaricomycetes</taxon>
        <taxon>Russulales</taxon>
        <taxon>Russulaceae</taxon>
        <taxon>Lactarius</taxon>
    </lineage>
</organism>
<evidence type="ECO:0000313" key="1">
    <source>
        <dbReference type="EMBL" id="KAH8982441.1"/>
    </source>
</evidence>
<dbReference type="Proteomes" id="UP001201163">
    <property type="component" value="Unassembled WGS sequence"/>
</dbReference>
<dbReference type="EMBL" id="JAKELL010000100">
    <property type="protein sequence ID" value="KAH8982441.1"/>
    <property type="molecule type" value="Genomic_DNA"/>
</dbReference>
<accession>A0AAD4LAK1</accession>
<protein>
    <submittedName>
        <fullName evidence="1">Uncharacterized protein</fullName>
    </submittedName>
</protein>
<sequence>MKNLWRFTREFNEPQNSVPLPSYVRAAFTNPEMTRRIREERDLEVRVIGRCVGALVVNKLAADINSRDIPVADEELECLSTILDTETNDVRLCLGRPGTIELVNLASLALGDVSSLRADQMPLDMSSVLQQTLTILSQALPAPGNAEQPLDRTNALVDVSDDKFERVIVPRLRSLLNTCILPGAPFLTEEVRASCLRMCLKTLWNCGKAYHQTPDPLPSYFSLVLARPEIIHHFLTEQDLVARIMGCCFGALIVSKLVDSYKSPIYVSGRVLNEETACISAILGTEHHEALLLPHHIHVINFRNVVSLIPDKVLNMFIAGGMDVALLSIVRDTLYTIANSLRDSVLTLGDLRKTRSGCFWKYPRMLCTRCAPIRSKTKPWRH</sequence>
<gene>
    <name evidence="1" type="ORF">EDB92DRAFT_126076</name>
</gene>
<comment type="caution">
    <text evidence="1">The sequence shown here is derived from an EMBL/GenBank/DDBJ whole genome shotgun (WGS) entry which is preliminary data.</text>
</comment>
<evidence type="ECO:0000313" key="2">
    <source>
        <dbReference type="Proteomes" id="UP001201163"/>
    </source>
</evidence>
<dbReference type="AlphaFoldDB" id="A0AAD4LAK1"/>
<name>A0AAD4LAK1_9AGAM</name>